<dbReference type="EMBL" id="JAHLEM010000218">
    <property type="protein sequence ID" value="MBU3866325.1"/>
    <property type="molecule type" value="Genomic_DNA"/>
</dbReference>
<accession>A0ABS6CHV7</accession>
<evidence type="ECO:0000313" key="7">
    <source>
        <dbReference type="Proteomes" id="UP000720508"/>
    </source>
</evidence>
<keyword evidence="3" id="KW-1003">Cell membrane</keyword>
<evidence type="ECO:0000256" key="3">
    <source>
        <dbReference type="ARBA" id="ARBA00022475"/>
    </source>
</evidence>
<feature type="region of interest" description="Disordered" evidence="4">
    <location>
        <begin position="113"/>
        <end position="138"/>
    </location>
</feature>
<keyword evidence="5" id="KW-0812">Transmembrane</keyword>
<evidence type="ECO:0008006" key="8">
    <source>
        <dbReference type="Google" id="ProtNLM"/>
    </source>
</evidence>
<proteinExistence type="predicted"/>
<organism evidence="6 7">
    <name type="scientific">Streptomyces niphimycinicus</name>
    <dbReference type="NCBI Taxonomy" id="2842201"/>
    <lineage>
        <taxon>Bacteria</taxon>
        <taxon>Bacillati</taxon>
        <taxon>Actinomycetota</taxon>
        <taxon>Actinomycetes</taxon>
        <taxon>Kitasatosporales</taxon>
        <taxon>Streptomycetaceae</taxon>
        <taxon>Streptomyces</taxon>
    </lineage>
</organism>
<reference evidence="6 7" key="1">
    <citation type="submission" date="2021-06" db="EMBL/GenBank/DDBJ databases">
        <authorList>
            <person name="Pan X."/>
        </authorList>
    </citation>
    <scope>NUCLEOTIDE SEQUENCE [LARGE SCALE GENOMIC DNA]</scope>
    <source>
        <strain evidence="6 7">4503</strain>
    </source>
</reference>
<keyword evidence="2" id="KW-0813">Transport</keyword>
<keyword evidence="7" id="KW-1185">Reference proteome</keyword>
<comment type="caution">
    <text evidence="6">The sequence shown here is derived from an EMBL/GenBank/DDBJ whole genome shotgun (WGS) entry which is preliminary data.</text>
</comment>
<sequence>MTATHVHDPGRDQSTRALLAGWIGTTVEYYDFSSYGLASSVVFAKLFFPTSDPVIGTMLSLSTFAIGFLARLVGAVVFGHFGDRLGRKSTLVATLGLMGVAVSVVAGLFLREEGDTPQPPPRDPAPRDVADSGTAQVH</sequence>
<keyword evidence="5" id="KW-1133">Transmembrane helix</keyword>
<evidence type="ECO:0000256" key="4">
    <source>
        <dbReference type="SAM" id="MobiDB-lite"/>
    </source>
</evidence>
<feature type="transmembrane region" description="Helical" evidence="5">
    <location>
        <begin position="90"/>
        <end position="110"/>
    </location>
</feature>
<keyword evidence="5" id="KW-0472">Membrane</keyword>
<dbReference type="Proteomes" id="UP000720508">
    <property type="component" value="Unassembled WGS sequence"/>
</dbReference>
<name>A0ABS6CHV7_9ACTN</name>
<evidence type="ECO:0000313" key="6">
    <source>
        <dbReference type="EMBL" id="MBU3866325.1"/>
    </source>
</evidence>
<comment type="subcellular location">
    <subcellularLocation>
        <location evidence="1">Cell membrane</location>
        <topology evidence="1">Multi-pass membrane protein</topology>
    </subcellularLocation>
</comment>
<gene>
    <name evidence="6" type="ORF">KN815_20320</name>
</gene>
<dbReference type="PANTHER" id="PTHR43045:SF1">
    <property type="entry name" value="SHIKIMATE TRANSPORTER"/>
    <property type="match status" value="1"/>
</dbReference>
<protein>
    <recommendedName>
        <fullName evidence="8">MFS transporter</fullName>
    </recommendedName>
</protein>
<feature type="transmembrane region" description="Helical" evidence="5">
    <location>
        <begin position="54"/>
        <end position="78"/>
    </location>
</feature>
<dbReference type="RefSeq" id="WP_216343369.1">
    <property type="nucleotide sequence ID" value="NZ_JAHLEM010000218.1"/>
</dbReference>
<dbReference type="PANTHER" id="PTHR43045">
    <property type="entry name" value="SHIKIMATE TRANSPORTER"/>
    <property type="match status" value="1"/>
</dbReference>
<evidence type="ECO:0000256" key="1">
    <source>
        <dbReference type="ARBA" id="ARBA00004651"/>
    </source>
</evidence>
<evidence type="ECO:0000256" key="5">
    <source>
        <dbReference type="SAM" id="Phobius"/>
    </source>
</evidence>
<evidence type="ECO:0000256" key="2">
    <source>
        <dbReference type="ARBA" id="ARBA00022448"/>
    </source>
</evidence>